<protein>
    <recommendedName>
        <fullName evidence="4">Uma2 family endonuclease</fullName>
    </recommendedName>
</protein>
<reference evidence="3" key="2">
    <citation type="submission" date="2010-04" db="EMBL/GenBank/DDBJ databases">
        <authorList>
            <person name="Buell R."/>
            <person name="Hamilton J."/>
            <person name="Hostetler J."/>
        </authorList>
    </citation>
    <scope>NUCLEOTIDE SEQUENCE [LARGE SCALE GENOMIC DNA]</scope>
    <source>
        <strain evidence="3">DAOM:BR144</strain>
    </source>
</reference>
<dbReference type="EnsemblProtists" id="PYU1_T003434">
    <property type="protein sequence ID" value="PYU1_T003434"/>
    <property type="gene ID" value="PYU1_G003424"/>
</dbReference>
<keyword evidence="3" id="KW-1185">Reference proteome</keyword>
<reference evidence="2" key="3">
    <citation type="submission" date="2015-02" db="UniProtKB">
        <authorList>
            <consortium name="EnsemblProtists"/>
        </authorList>
    </citation>
    <scope>IDENTIFICATION</scope>
    <source>
        <strain evidence="2">DAOM BR144</strain>
    </source>
</reference>
<dbReference type="AlphaFoldDB" id="K3WEP3"/>
<dbReference type="InParanoid" id="K3WEP3"/>
<evidence type="ECO:0000313" key="3">
    <source>
        <dbReference type="Proteomes" id="UP000019132"/>
    </source>
</evidence>
<accession>K3WEP3</accession>
<reference evidence="3" key="1">
    <citation type="journal article" date="2010" name="Genome Biol.">
        <title>Genome sequence of the necrotrophic plant pathogen Pythium ultimum reveals original pathogenicity mechanisms and effector repertoire.</title>
        <authorList>
            <person name="Levesque C.A."/>
            <person name="Brouwer H."/>
            <person name="Cano L."/>
            <person name="Hamilton J.P."/>
            <person name="Holt C."/>
            <person name="Huitema E."/>
            <person name="Raffaele S."/>
            <person name="Robideau G.P."/>
            <person name="Thines M."/>
            <person name="Win J."/>
            <person name="Zerillo M.M."/>
            <person name="Beakes G.W."/>
            <person name="Boore J.L."/>
            <person name="Busam D."/>
            <person name="Dumas B."/>
            <person name="Ferriera S."/>
            <person name="Fuerstenberg S.I."/>
            <person name="Gachon C.M."/>
            <person name="Gaulin E."/>
            <person name="Govers F."/>
            <person name="Grenville-Briggs L."/>
            <person name="Horner N."/>
            <person name="Hostetler J."/>
            <person name="Jiang R.H."/>
            <person name="Johnson J."/>
            <person name="Krajaejun T."/>
            <person name="Lin H."/>
            <person name="Meijer H.J."/>
            <person name="Moore B."/>
            <person name="Morris P."/>
            <person name="Phuntmart V."/>
            <person name="Puiu D."/>
            <person name="Shetty J."/>
            <person name="Stajich J.E."/>
            <person name="Tripathy S."/>
            <person name="Wawra S."/>
            <person name="van West P."/>
            <person name="Whitty B.R."/>
            <person name="Coutinho P.M."/>
            <person name="Henrissat B."/>
            <person name="Martin F."/>
            <person name="Thomas P.D."/>
            <person name="Tyler B.M."/>
            <person name="De Vries R.P."/>
            <person name="Kamoun S."/>
            <person name="Yandell M."/>
            <person name="Tisserat N."/>
            <person name="Buell C.R."/>
        </authorList>
    </citation>
    <scope>NUCLEOTIDE SEQUENCE</scope>
    <source>
        <strain evidence="3">DAOM:BR144</strain>
    </source>
</reference>
<dbReference type="HOGENOM" id="CLU_2019846_0_0_1"/>
<feature type="region of interest" description="Disordered" evidence="1">
    <location>
        <begin position="30"/>
        <end position="50"/>
    </location>
</feature>
<evidence type="ECO:0000313" key="2">
    <source>
        <dbReference type="EnsemblProtists" id="PYU1_T003434"/>
    </source>
</evidence>
<evidence type="ECO:0000256" key="1">
    <source>
        <dbReference type="SAM" id="MobiDB-lite"/>
    </source>
</evidence>
<proteinExistence type="predicted"/>
<evidence type="ECO:0008006" key="4">
    <source>
        <dbReference type="Google" id="ProtNLM"/>
    </source>
</evidence>
<dbReference type="Proteomes" id="UP000019132">
    <property type="component" value="Unassembled WGS sequence"/>
</dbReference>
<dbReference type="EMBL" id="GL376603">
    <property type="status" value="NOT_ANNOTATED_CDS"/>
    <property type="molecule type" value="Genomic_DNA"/>
</dbReference>
<organism evidence="2 3">
    <name type="scientific">Globisporangium ultimum (strain ATCC 200006 / CBS 805.95 / DAOM BR144)</name>
    <name type="common">Pythium ultimum</name>
    <dbReference type="NCBI Taxonomy" id="431595"/>
    <lineage>
        <taxon>Eukaryota</taxon>
        <taxon>Sar</taxon>
        <taxon>Stramenopiles</taxon>
        <taxon>Oomycota</taxon>
        <taxon>Peronosporomycetes</taxon>
        <taxon>Pythiales</taxon>
        <taxon>Pythiaceae</taxon>
        <taxon>Globisporangium</taxon>
    </lineage>
</organism>
<dbReference type="VEuPathDB" id="FungiDB:PYU1_G003424"/>
<name>K3WEP3_GLOUD</name>
<sequence>MKTAPSKLKKSPIALQLSCAMESPARISVAGTLSRSRRHKDVSSLPTQAHNRTAADIVQSILQQVAATGNDFGLFGSLCAEGDTTHNVGDRDQEPDQLLIPRAAPPGVFPNLVVEIAHTHESW</sequence>